<dbReference type="InterPro" id="IPR036770">
    <property type="entry name" value="Ankyrin_rpt-contain_sf"/>
</dbReference>
<dbReference type="EMBL" id="AHGT01000059">
    <property type="protein sequence ID" value="ESU36024.1"/>
    <property type="molecule type" value="Genomic_DNA"/>
</dbReference>
<dbReference type="PROSITE" id="PS50088">
    <property type="entry name" value="ANK_REPEAT"/>
    <property type="match status" value="2"/>
</dbReference>
<name>V6TB99_GIAIN</name>
<dbReference type="Pfam" id="PF00069">
    <property type="entry name" value="Pkinase"/>
    <property type="match status" value="1"/>
</dbReference>
<feature type="region of interest" description="Disordered" evidence="2">
    <location>
        <begin position="623"/>
        <end position="656"/>
    </location>
</feature>
<proteinExistence type="predicted"/>
<dbReference type="Gene3D" id="1.10.510.10">
    <property type="entry name" value="Transferase(Phosphotransferase) domain 1"/>
    <property type="match status" value="1"/>
</dbReference>
<feature type="compositionally biased region" description="Basic residues" evidence="2">
    <location>
        <begin position="630"/>
        <end position="651"/>
    </location>
</feature>
<dbReference type="VEuPathDB" id="GiardiaDB:DHA2_13981"/>
<protein>
    <submittedName>
        <fullName evidence="4">Serine/threonine-protein kinase NEK</fullName>
    </submittedName>
</protein>
<dbReference type="SUPFAM" id="SSF56112">
    <property type="entry name" value="Protein kinase-like (PK-like)"/>
    <property type="match status" value="1"/>
</dbReference>
<dbReference type="VEuPathDB" id="GiardiaDB:QR46_2458"/>
<dbReference type="GO" id="GO:0005524">
    <property type="term" value="F:ATP binding"/>
    <property type="evidence" value="ECO:0007669"/>
    <property type="project" value="InterPro"/>
</dbReference>
<dbReference type="InterPro" id="IPR002110">
    <property type="entry name" value="Ankyrin_rpt"/>
</dbReference>
<dbReference type="VEuPathDB" id="GiardiaDB:GL50581_2633"/>
<accession>V6TB99</accession>
<dbReference type="PROSITE" id="PS50011">
    <property type="entry name" value="PROTEIN_KINASE_DOM"/>
    <property type="match status" value="1"/>
</dbReference>
<dbReference type="Gene3D" id="1.25.40.20">
    <property type="entry name" value="Ankyrin repeat-containing domain"/>
    <property type="match status" value="4"/>
</dbReference>
<dbReference type="GO" id="GO:0004672">
    <property type="term" value="F:protein kinase activity"/>
    <property type="evidence" value="ECO:0007669"/>
    <property type="project" value="InterPro"/>
</dbReference>
<keyword evidence="4" id="KW-0808">Transferase</keyword>
<dbReference type="SMART" id="SM00248">
    <property type="entry name" value="ANK"/>
    <property type="match status" value="11"/>
</dbReference>
<dbReference type="InterPro" id="IPR011009">
    <property type="entry name" value="Kinase-like_dom_sf"/>
</dbReference>
<evidence type="ECO:0000313" key="5">
    <source>
        <dbReference type="Proteomes" id="UP000018320"/>
    </source>
</evidence>
<dbReference type="AlphaFoldDB" id="V6TB99"/>
<evidence type="ECO:0000256" key="2">
    <source>
        <dbReference type="SAM" id="MobiDB-lite"/>
    </source>
</evidence>
<dbReference type="PANTHER" id="PTHR24120:SF4">
    <property type="entry name" value="GH07239P"/>
    <property type="match status" value="1"/>
</dbReference>
<dbReference type="PANTHER" id="PTHR24120">
    <property type="entry name" value="GH07239P"/>
    <property type="match status" value="1"/>
</dbReference>
<sequence>MPWKMSAHHISSRYHILEPYSVEPHIQVSLAKNKETGELVDYHNICYEKLLVHPQEPDFIALERYMQLRHPCLLNILDVYHNKPARKVVVITERSPSHELADLITNYKSSGTLIPEEQIWAILYSVCAGLSYCHSNSKHNCPKVPKLVHRHVSSFSILIGENTSMLTKLRFPDLFTLLDIRSISESPASHLVYMAPEILRREKYTDKADVWSLGCVAYELCTLTLFTKIPSSEVIRQSLDGSGKHISLPNYSTSLEALVNKMLAFNEKERISSHEILLWPEMQTVATLVSGIPARTNSQLMATIRGNVESGDDLRQSTTDLLNRLNATYGKTSATQSSRQTMSKEIQDARDRFIGDPTTRPLSSAVGGQEFHHAVPNISWKSALMRSGQLGNSMTTSAVNSPGMIPANQGPDPITKSFADSHGMTGMTVSQLNVADYSAIVANAAKMGGDSAVMKDDVATQILQSRRITEPINDRLATQKYTKKTTDMEEVAPIVVNEIMSDFLTMRYGVQVDKEHLVDRIFNVVPGKIVNADKADLDPEAPDVQRDIRRHSPNDIVDLLMMKKELDERLEPYAYRLSNSSESRARDRYKQSREKESYEPHLTGDYTLRTIENDVQSCLETASSVAANSNRKRSKSSGKTKQPRGRAKSRQKSAACCNARLQDNEYNEEELEIHNAYADPRASQIIDGTVSALGNTIITRPNAEGDKLEEIRILDDEQMRAEEELRNQERIESDIEMTIKTHNDMVANDSTPLMVAASADNVDQVRFLLPMHGGETTTKGITALMMAASAGHVRSVKLLIPKEGRMQDKDGMTALMYAAHFGKLEAVKELVEAEHNKVNSAGLTALMIAAEFGNVDIVNFLKTYESKKFSASRETAMMRAAKLGHVDIVKELLGFESKLQNKDGYTALMIAIQCNNSKIAALLANSEAGVATSAGWTALMSCATNSNVEAARILVNHEANMRDKYDETALMKAAKSGAVNVARILLPVEACQTRYDGKTALMCAAEAGHLPLVSLLLPKEGRMKRTDGTTALMCAAQSNCIEAVRLLLPSEKRMQKLDGETALIRAIRWSRPEAVQELVKDEYDLNMYDDRTVLDIAKQTGSRDITEIIFSYI</sequence>
<evidence type="ECO:0000313" key="4">
    <source>
        <dbReference type="EMBL" id="ESU36024.1"/>
    </source>
</evidence>
<evidence type="ECO:0000256" key="1">
    <source>
        <dbReference type="PROSITE-ProRule" id="PRU00023"/>
    </source>
</evidence>
<dbReference type="Pfam" id="PF00023">
    <property type="entry name" value="Ank"/>
    <property type="match status" value="1"/>
</dbReference>
<feature type="domain" description="Protein kinase" evidence="3">
    <location>
        <begin position="14"/>
        <end position="282"/>
    </location>
</feature>
<keyword evidence="4" id="KW-0418">Kinase</keyword>
<keyword evidence="1" id="KW-0040">ANK repeat</keyword>
<reference evidence="4 5" key="2">
    <citation type="journal article" date="2013" name="Genome Biol. Evol.">
        <title>Genome sequencing of Giardia lamblia genotypes A2 and B isolates (DH and GS) and comparative analysis with the genomes of genotypes A1 and E (WB and Pig).</title>
        <authorList>
            <person name="Adam R.D."/>
            <person name="Dahlstrom E.W."/>
            <person name="Martens C.A."/>
            <person name="Bruno D.P."/>
            <person name="Barbian K.D."/>
            <person name="Ricklefs S.M."/>
            <person name="Hernandez M.M."/>
            <person name="Narla N.P."/>
            <person name="Patel R.B."/>
            <person name="Porcella S.F."/>
            <person name="Nash T.E."/>
        </authorList>
    </citation>
    <scope>NUCLEOTIDE SEQUENCE [LARGE SCALE GENOMIC DNA]</scope>
    <source>
        <strain evidence="4 5">DH</strain>
    </source>
</reference>
<dbReference type="Proteomes" id="UP000018320">
    <property type="component" value="Unassembled WGS sequence"/>
</dbReference>
<feature type="region of interest" description="Disordered" evidence="2">
    <location>
        <begin position="580"/>
        <end position="605"/>
    </location>
</feature>
<feature type="repeat" description="ANK" evidence="1">
    <location>
        <begin position="779"/>
        <end position="811"/>
    </location>
</feature>
<dbReference type="VEuPathDB" id="GiardiaDB:GL50803_0013981"/>
<dbReference type="SUPFAM" id="SSF48403">
    <property type="entry name" value="Ankyrin repeat"/>
    <property type="match status" value="1"/>
</dbReference>
<evidence type="ECO:0000259" key="3">
    <source>
        <dbReference type="PROSITE" id="PS50011"/>
    </source>
</evidence>
<dbReference type="Pfam" id="PF12796">
    <property type="entry name" value="Ank_2"/>
    <property type="match status" value="3"/>
</dbReference>
<organism evidence="4 5">
    <name type="scientific">Giardia intestinalis</name>
    <name type="common">Giardia lamblia</name>
    <dbReference type="NCBI Taxonomy" id="5741"/>
    <lineage>
        <taxon>Eukaryota</taxon>
        <taxon>Metamonada</taxon>
        <taxon>Diplomonadida</taxon>
        <taxon>Hexamitidae</taxon>
        <taxon>Giardiinae</taxon>
        <taxon>Giardia</taxon>
    </lineage>
</organism>
<dbReference type="Pfam" id="PF13637">
    <property type="entry name" value="Ank_4"/>
    <property type="match status" value="1"/>
</dbReference>
<feature type="compositionally biased region" description="Basic and acidic residues" evidence="2">
    <location>
        <begin position="583"/>
        <end position="599"/>
    </location>
</feature>
<dbReference type="InterPro" id="IPR000719">
    <property type="entry name" value="Prot_kinase_dom"/>
</dbReference>
<reference evidence="5" key="1">
    <citation type="submission" date="2012-02" db="EMBL/GenBank/DDBJ databases">
        <title>Genome sequencing of Giardia lamblia Genotypes A2 and B isolates (DH and GS) and comparative analysis with the genomes of Genotypes A1 and E (WB and Pig).</title>
        <authorList>
            <person name="Adam R."/>
            <person name="Dahlstrom E."/>
            <person name="Martens C."/>
            <person name="Bruno D."/>
            <person name="Barbian K."/>
            <person name="Porcella S.F."/>
            <person name="Nash T."/>
        </authorList>
    </citation>
    <scope>NUCLEOTIDE SEQUENCE</scope>
    <source>
        <strain evidence="5">DH</strain>
    </source>
</reference>
<feature type="repeat" description="ANK" evidence="1">
    <location>
        <begin position="996"/>
        <end position="1028"/>
    </location>
</feature>
<gene>
    <name evidence="4" type="ORF">DHA2_13981</name>
</gene>
<comment type="caution">
    <text evidence="4">The sequence shown here is derived from an EMBL/GenBank/DDBJ whole genome shotgun (WGS) entry which is preliminary data.</text>
</comment>